<dbReference type="Pfam" id="PF02450">
    <property type="entry name" value="LCAT"/>
    <property type="match status" value="1"/>
</dbReference>
<dbReference type="AlphaFoldDB" id="A0A286Q547"/>
<gene>
    <name evidence="2" type="primary">PDAT</name>
</gene>
<feature type="transmembrane region" description="Helical" evidence="1">
    <location>
        <begin position="33"/>
        <end position="52"/>
    </location>
</feature>
<keyword evidence="1" id="KW-0472">Membrane</keyword>
<keyword evidence="1" id="KW-1133">Transmembrane helix</keyword>
<keyword evidence="2" id="KW-0012">Acyltransferase</keyword>
<dbReference type="EMBL" id="KT779430">
    <property type="protein sequence ID" value="AOS88520.1"/>
    <property type="molecule type" value="mRNA"/>
</dbReference>
<proteinExistence type="evidence at transcript level"/>
<dbReference type="Gene3D" id="3.40.50.1820">
    <property type="entry name" value="alpha/beta hydrolase"/>
    <property type="match status" value="1"/>
</dbReference>
<keyword evidence="2" id="KW-0808">Transferase</keyword>
<sequence>MAPVGMPTQKGISKKSGKALETFLHFSFSKKGISLYLAIIAVIAGLFVKYPGEFKATIAPLYTAIVDGKNFDMPDMPGLPDGFPKIQLFQGDNSSEIGAQLREEGLRPKYPFLIVPGFVTSGLELWHGEECSKKYFRKRMWAGGNFGMAQTLFSNVECWLTHMALDPETGLDVEGIHLRAATGLEAVDYFLPGYAVWAKLVQALGDLGYDSNNLAAVTYDWRLAVPNLEIRDRYFLRLKEKVEQFKTIHNLKVVIASHSWGDNVFRAFMQYMDSLDADWVENHVQTYINIAGPVLGVPKSIPAFLSGETRDTADMGMMGTFLGEKLVPSKKRAALFRTWGAGIGMLPVGGSAIWGNETWAPDDSDVLKAKNRTYGTFLTVVNVTESAAEKAQKWNWSLPKVIANWLHKNETAEDDPVVSHKTVEGALEILMDYAGSTFRKQSEVWSAALANDPPCRPIDGKDSYHFYHDPLKCPLPKAPSMSMYNLYGVNKPTERAYHYLNILGPKAKEVEDAHEKADDEDSDWHINSEIAHHGWTHGVRLGDGDGTVPLISLGLLPYTGWRESRLNPSGIRMRQREYKHEPVSIFKDIRGGPHSSDHVDVLGNIDAVADVLRIAAGETLDDLIVSNISRIAEQITLPGDLPGSARWFS</sequence>
<name>A0A286Q547_CHLEL</name>
<keyword evidence="1" id="KW-0812">Transmembrane</keyword>
<dbReference type="GO" id="GO:0008374">
    <property type="term" value="F:O-acyltransferase activity"/>
    <property type="evidence" value="ECO:0007669"/>
    <property type="project" value="InterPro"/>
</dbReference>
<dbReference type="SUPFAM" id="SSF53474">
    <property type="entry name" value="alpha/beta-Hydrolases"/>
    <property type="match status" value="1"/>
</dbReference>
<dbReference type="GO" id="GO:0006629">
    <property type="term" value="P:lipid metabolic process"/>
    <property type="evidence" value="ECO:0007669"/>
    <property type="project" value="InterPro"/>
</dbReference>
<dbReference type="InterPro" id="IPR029058">
    <property type="entry name" value="AB_hydrolase_fold"/>
</dbReference>
<dbReference type="PANTHER" id="PTHR11440">
    <property type="entry name" value="LECITHIN-CHOLESTEROL ACYLTRANSFERASE-RELATED"/>
    <property type="match status" value="1"/>
</dbReference>
<organism evidence="2">
    <name type="scientific">Chlorella ellipsoidea</name>
    <dbReference type="NCBI Taxonomy" id="3072"/>
    <lineage>
        <taxon>Eukaryota</taxon>
        <taxon>Viridiplantae</taxon>
        <taxon>Chlorophyta</taxon>
        <taxon>core chlorophytes</taxon>
        <taxon>Trebouxiophyceae</taxon>
        <taxon>Chlorellales</taxon>
        <taxon>Chlorellaceae</taxon>
        <taxon>Pseudochlorella</taxon>
    </lineage>
</organism>
<protein>
    <submittedName>
        <fullName evidence="2">Phosphatidylcholine:diacylglycerol acyltransferase</fullName>
    </submittedName>
</protein>
<evidence type="ECO:0000256" key="1">
    <source>
        <dbReference type="SAM" id="Phobius"/>
    </source>
</evidence>
<reference evidence="2" key="1">
    <citation type="submission" date="2015-09" db="EMBL/GenBank/DDBJ databases">
        <authorList>
            <person name="Jackson K.R."/>
            <person name="Lunt B.L."/>
            <person name="Fisher J.N.B."/>
            <person name="Gardner A.V."/>
            <person name="Bailey M.E."/>
            <person name="Deus L.M."/>
            <person name="Earl A.S."/>
            <person name="Gibby P.D."/>
            <person name="Hartmann K.A."/>
            <person name="Liu J.E."/>
            <person name="Manci A.M."/>
            <person name="Nielsen D.A."/>
            <person name="Solomon M.B."/>
            <person name="Breakwell D.P."/>
            <person name="Burnett S.H."/>
            <person name="Grose J.H."/>
        </authorList>
    </citation>
    <scope>NUCLEOTIDE SEQUENCE</scope>
</reference>
<accession>A0A286Q547</accession>
<evidence type="ECO:0000313" key="2">
    <source>
        <dbReference type="EMBL" id="AOS88520.1"/>
    </source>
</evidence>
<dbReference type="InterPro" id="IPR003386">
    <property type="entry name" value="LACT/PDAT_acylTrfase"/>
</dbReference>